<reference evidence="3 4" key="1">
    <citation type="submission" date="2021-11" db="EMBL/GenBank/DDBJ databases">
        <authorList>
            <person name="Liang Q."/>
            <person name="Mou H."/>
            <person name="Liu Z."/>
        </authorList>
    </citation>
    <scope>NUCLEOTIDE SEQUENCE [LARGE SCALE GENOMIC DNA]</scope>
    <source>
        <strain evidence="3 4">CHU3</strain>
    </source>
</reference>
<name>A0ABT2YKU7_9BURK</name>
<dbReference type="RefSeq" id="WP_263573147.1">
    <property type="nucleotide sequence ID" value="NZ_JAJIRN010000010.1"/>
</dbReference>
<dbReference type="NCBIfam" id="NF038120">
    <property type="entry name" value="PEP_CTERM_QFxxD"/>
    <property type="match status" value="1"/>
</dbReference>
<dbReference type="EMBL" id="JAJIRN010000010">
    <property type="protein sequence ID" value="MCV2370555.1"/>
    <property type="molecule type" value="Genomic_DNA"/>
</dbReference>
<feature type="chain" id="PRO_5047215426" evidence="1">
    <location>
        <begin position="27"/>
        <end position="246"/>
    </location>
</feature>
<dbReference type="NCBIfam" id="TIGR02595">
    <property type="entry name" value="PEP_CTERM"/>
    <property type="match status" value="1"/>
</dbReference>
<evidence type="ECO:0000256" key="1">
    <source>
        <dbReference type="SAM" id="SignalP"/>
    </source>
</evidence>
<comment type="caution">
    <text evidence="3">The sequence shown here is derived from an EMBL/GenBank/DDBJ whole genome shotgun (WGS) entry which is preliminary data.</text>
</comment>
<evidence type="ECO:0000259" key="2">
    <source>
        <dbReference type="Pfam" id="PF07589"/>
    </source>
</evidence>
<feature type="domain" description="Ice-binding protein C-terminal" evidence="2">
    <location>
        <begin position="219"/>
        <end position="243"/>
    </location>
</feature>
<evidence type="ECO:0000313" key="4">
    <source>
        <dbReference type="Proteomes" id="UP001209701"/>
    </source>
</evidence>
<protein>
    <submittedName>
        <fullName evidence="3">NF038120 family PEP-CTERM protein</fullName>
    </submittedName>
</protein>
<feature type="signal peptide" evidence="1">
    <location>
        <begin position="1"/>
        <end position="26"/>
    </location>
</feature>
<gene>
    <name evidence="3" type="ORF">LNV07_20930</name>
</gene>
<dbReference type="Pfam" id="PF07589">
    <property type="entry name" value="PEP-CTERM"/>
    <property type="match status" value="1"/>
</dbReference>
<organism evidence="3 4">
    <name type="scientific">Roseateles oligotrophus</name>
    <dbReference type="NCBI Taxonomy" id="1769250"/>
    <lineage>
        <taxon>Bacteria</taxon>
        <taxon>Pseudomonadati</taxon>
        <taxon>Pseudomonadota</taxon>
        <taxon>Betaproteobacteria</taxon>
        <taxon>Burkholderiales</taxon>
        <taxon>Sphaerotilaceae</taxon>
        <taxon>Roseateles</taxon>
    </lineage>
</organism>
<dbReference type="InterPro" id="IPR013424">
    <property type="entry name" value="Ice-binding_C"/>
</dbReference>
<keyword evidence="1" id="KW-0732">Signal</keyword>
<accession>A0ABT2YKU7</accession>
<sequence>MKIKMSMMIKATAAAAMLASLGLAQAAVLDFEQPQDSPFITGAGGQNIFGDFWTESYGVGAVAGDLVGSVIDGSNLADTCGPGMSCPQGNSSKFIGMVDDGYFYFGRNDGANFRMTGLDASIIGVGEVNGTIYPALSGILVIAGFSAANATLFSGVQMPLAGPTGGTFNFASLVAPASIANVDVNYIRIRGYACNAAGSCTSSANLANYAIDNITMTAAVPEPSSWALMGLGLAAVGAIARRRKAA</sequence>
<proteinExistence type="predicted"/>
<evidence type="ECO:0000313" key="3">
    <source>
        <dbReference type="EMBL" id="MCV2370555.1"/>
    </source>
</evidence>
<dbReference type="Proteomes" id="UP001209701">
    <property type="component" value="Unassembled WGS sequence"/>
</dbReference>
<keyword evidence="4" id="KW-1185">Reference proteome</keyword>